<feature type="domain" description="DJ-1/PfpI" evidence="1">
    <location>
        <begin position="5"/>
        <end position="166"/>
    </location>
</feature>
<evidence type="ECO:0000313" key="2">
    <source>
        <dbReference type="EMBL" id="MBB6229107.1"/>
    </source>
</evidence>
<accession>A0A841L8Z0</accession>
<reference evidence="2 3" key="1">
    <citation type="submission" date="2020-08" db="EMBL/GenBank/DDBJ databases">
        <title>Genomic Encyclopedia of Type Strains, Phase IV (KMG-IV): sequencing the most valuable type-strain genomes for metagenomic binning, comparative biology and taxonomic classification.</title>
        <authorList>
            <person name="Goeker M."/>
        </authorList>
    </citation>
    <scope>NUCLEOTIDE SEQUENCE [LARGE SCALE GENOMIC DNA]</scope>
    <source>
        <strain evidence="2 3">DSM 102189</strain>
    </source>
</reference>
<evidence type="ECO:0000259" key="1">
    <source>
        <dbReference type="Pfam" id="PF01965"/>
    </source>
</evidence>
<dbReference type="Gene3D" id="3.40.50.880">
    <property type="match status" value="1"/>
</dbReference>
<proteinExistence type="predicted"/>
<dbReference type="InterPro" id="IPR029062">
    <property type="entry name" value="Class_I_gatase-like"/>
</dbReference>
<dbReference type="AlphaFoldDB" id="A0A841L8Z0"/>
<sequence>MDNFRIGFLLFPNLTQLDLTGPAQVLSRMPGAVVDYVGQDLAPVMSDCRLALVPTRTLADADRYDMIVVPGGYGVPAVMADRHMLGWLRDQAETAKLVTSVCNGSLILAAAGLLKGYRAGCHWAWGQELARFGATFVAERTVVDRNRITAGGVTSGIDFAFRVIEQLHGRDVAETIQLTLEYDPVPLGGGTPATARPEILASLRANLAPRMAEPLAAIRAVPPFGE</sequence>
<keyword evidence="2" id="KW-0456">Lyase</keyword>
<dbReference type="GO" id="GO:0006355">
    <property type="term" value="P:regulation of DNA-templated transcription"/>
    <property type="evidence" value="ECO:0007669"/>
    <property type="project" value="TreeGrafter"/>
</dbReference>
<dbReference type="InterPro" id="IPR002818">
    <property type="entry name" value="DJ-1/PfpI"/>
</dbReference>
<name>A0A841L8Z0_9SPHN</name>
<organism evidence="2 3">
    <name type="scientific">Polymorphobacter multimanifer</name>
    <dbReference type="NCBI Taxonomy" id="1070431"/>
    <lineage>
        <taxon>Bacteria</taxon>
        <taxon>Pseudomonadati</taxon>
        <taxon>Pseudomonadota</taxon>
        <taxon>Alphaproteobacteria</taxon>
        <taxon>Sphingomonadales</taxon>
        <taxon>Sphingosinicellaceae</taxon>
        <taxon>Polymorphobacter</taxon>
    </lineage>
</organism>
<dbReference type="GO" id="GO:0050549">
    <property type="term" value="F:cyclohexyl-isocyanide hydratase activity"/>
    <property type="evidence" value="ECO:0007669"/>
    <property type="project" value="UniProtKB-EC"/>
</dbReference>
<dbReference type="PANTHER" id="PTHR43130:SF2">
    <property type="entry name" value="DJ-1_PFPI DOMAIN-CONTAINING PROTEIN"/>
    <property type="match status" value="1"/>
</dbReference>
<dbReference type="Proteomes" id="UP000538147">
    <property type="component" value="Unassembled WGS sequence"/>
</dbReference>
<dbReference type="CDD" id="cd03139">
    <property type="entry name" value="GATase1_PfpI_2"/>
    <property type="match status" value="1"/>
</dbReference>
<gene>
    <name evidence="2" type="ORF">FHS79_003306</name>
</gene>
<dbReference type="SUPFAM" id="SSF52317">
    <property type="entry name" value="Class I glutamine amidotransferase-like"/>
    <property type="match status" value="1"/>
</dbReference>
<dbReference type="RefSeq" id="WP_184202545.1">
    <property type="nucleotide sequence ID" value="NZ_BMOX01000049.1"/>
</dbReference>
<protein>
    <submittedName>
        <fullName evidence="2">Cyclohexyl-isocyanide hydratase</fullName>
        <ecNumber evidence="2">4.2.1.103</ecNumber>
    </submittedName>
</protein>
<evidence type="ECO:0000313" key="3">
    <source>
        <dbReference type="Proteomes" id="UP000538147"/>
    </source>
</evidence>
<dbReference type="EMBL" id="JACIIV010000032">
    <property type="protein sequence ID" value="MBB6229107.1"/>
    <property type="molecule type" value="Genomic_DNA"/>
</dbReference>
<dbReference type="Pfam" id="PF01965">
    <property type="entry name" value="DJ-1_PfpI"/>
    <property type="match status" value="1"/>
</dbReference>
<dbReference type="PANTHER" id="PTHR43130">
    <property type="entry name" value="ARAC-FAMILY TRANSCRIPTIONAL REGULATOR"/>
    <property type="match status" value="1"/>
</dbReference>
<dbReference type="EC" id="4.2.1.103" evidence="2"/>
<keyword evidence="3" id="KW-1185">Reference proteome</keyword>
<comment type="caution">
    <text evidence="2">The sequence shown here is derived from an EMBL/GenBank/DDBJ whole genome shotgun (WGS) entry which is preliminary data.</text>
</comment>
<dbReference type="InterPro" id="IPR052158">
    <property type="entry name" value="INH-QAR"/>
</dbReference>